<dbReference type="AlphaFoldDB" id="A0A7S3J5Y7"/>
<dbReference type="SUPFAM" id="SSF82185">
    <property type="entry name" value="Histone H3 K4-specific methyltransferase SET7/9 N-terminal domain"/>
    <property type="match status" value="1"/>
</dbReference>
<dbReference type="PANTHER" id="PTHR23084:SF263">
    <property type="entry name" value="MORN REPEAT-CONTAINING PROTEIN 1"/>
    <property type="match status" value="1"/>
</dbReference>
<dbReference type="Gene3D" id="2.20.110.10">
    <property type="entry name" value="Histone H3 K4-specific methyltransferase SET7/9 N-terminal domain"/>
    <property type="match status" value="2"/>
</dbReference>
<reference evidence="2" key="1">
    <citation type="submission" date="2021-01" db="EMBL/GenBank/DDBJ databases">
        <authorList>
            <person name="Corre E."/>
            <person name="Pelletier E."/>
            <person name="Niang G."/>
            <person name="Scheremetjew M."/>
            <person name="Finn R."/>
            <person name="Kale V."/>
            <person name="Holt S."/>
            <person name="Cochrane G."/>
            <person name="Meng A."/>
            <person name="Brown T."/>
            <person name="Cohen L."/>
        </authorList>
    </citation>
    <scope>NUCLEOTIDE SEQUENCE</scope>
    <source>
        <strain evidence="2">FSP1.4</strain>
    </source>
</reference>
<organism evidence="2">
    <name type="scientific">Euplotes harpa</name>
    <dbReference type="NCBI Taxonomy" id="151035"/>
    <lineage>
        <taxon>Eukaryota</taxon>
        <taxon>Sar</taxon>
        <taxon>Alveolata</taxon>
        <taxon>Ciliophora</taxon>
        <taxon>Intramacronucleata</taxon>
        <taxon>Spirotrichea</taxon>
        <taxon>Hypotrichia</taxon>
        <taxon>Euplotida</taxon>
        <taxon>Euplotidae</taxon>
        <taxon>Euplotes</taxon>
    </lineage>
</organism>
<sequence length="202" mass="23104">MEKKGKVIKTKVIIEKEEYEGYPEEHKHIPSSLKFSSGTSSGIKELALRSTKFYADKIEMSSAYQLKSRDVYERLGQYAYKTDYAEDFGECIGANKDGCKWIYVGQFKKDSETRHGIGIQVWDTGDIYEGEYKDGNKHGRGRYIYSNGASYEGEYKDGNRHGQGVYVYPSGNKAVGEWKEDYEEGKHTKQYPKGRSAIINYS</sequence>
<evidence type="ECO:0000256" key="1">
    <source>
        <dbReference type="ARBA" id="ARBA00022737"/>
    </source>
</evidence>
<accession>A0A7S3J5Y7</accession>
<dbReference type="Pfam" id="PF02493">
    <property type="entry name" value="MORN"/>
    <property type="match status" value="3"/>
</dbReference>
<keyword evidence="1" id="KW-0677">Repeat</keyword>
<gene>
    <name evidence="2" type="ORF">EHAR0213_LOCUS4293</name>
</gene>
<dbReference type="PANTHER" id="PTHR23084">
    <property type="entry name" value="PHOSPHATIDYLINOSITOL-4-PHOSPHATE 5-KINASE RELATED"/>
    <property type="match status" value="1"/>
</dbReference>
<evidence type="ECO:0000313" key="2">
    <source>
        <dbReference type="EMBL" id="CAE0345383.1"/>
    </source>
</evidence>
<dbReference type="SMART" id="SM00698">
    <property type="entry name" value="MORN"/>
    <property type="match status" value="3"/>
</dbReference>
<dbReference type="EMBL" id="HBII01010051">
    <property type="protein sequence ID" value="CAE0345383.1"/>
    <property type="molecule type" value="Transcribed_RNA"/>
</dbReference>
<protein>
    <submittedName>
        <fullName evidence="2">Uncharacterized protein</fullName>
    </submittedName>
</protein>
<name>A0A7S3J5Y7_9SPIT</name>
<dbReference type="FunFam" id="2.20.110.10:FF:000002">
    <property type="entry name" value="Phosphatidylinositol 4-phosphate 5-kinase 8"/>
    <property type="match status" value="1"/>
</dbReference>
<proteinExistence type="predicted"/>
<dbReference type="InterPro" id="IPR003409">
    <property type="entry name" value="MORN"/>
</dbReference>